<dbReference type="RefSeq" id="WP_129191430.1">
    <property type="nucleotide sequence ID" value="NZ_CP035491.1"/>
</dbReference>
<dbReference type="Proteomes" id="UP000291259">
    <property type="component" value="Chromosome"/>
</dbReference>
<feature type="transmembrane region" description="Helical" evidence="1">
    <location>
        <begin position="78"/>
        <end position="108"/>
    </location>
</feature>
<dbReference type="EMBL" id="CP035491">
    <property type="protein sequence ID" value="QAY73880.1"/>
    <property type="molecule type" value="Genomic_DNA"/>
</dbReference>
<organism evidence="2 3">
    <name type="scientific">Agromyces protaetiae</name>
    <dbReference type="NCBI Taxonomy" id="2509455"/>
    <lineage>
        <taxon>Bacteria</taxon>
        <taxon>Bacillati</taxon>
        <taxon>Actinomycetota</taxon>
        <taxon>Actinomycetes</taxon>
        <taxon>Micrococcales</taxon>
        <taxon>Microbacteriaceae</taxon>
        <taxon>Agromyces</taxon>
    </lineage>
</organism>
<keyword evidence="1" id="KW-0472">Membrane</keyword>
<proteinExistence type="predicted"/>
<evidence type="ECO:0000313" key="3">
    <source>
        <dbReference type="Proteomes" id="UP000291259"/>
    </source>
</evidence>
<feature type="transmembrane region" description="Helical" evidence="1">
    <location>
        <begin position="149"/>
        <end position="168"/>
    </location>
</feature>
<protein>
    <submittedName>
        <fullName evidence="2">Uncharacterized protein</fullName>
    </submittedName>
</protein>
<feature type="transmembrane region" description="Helical" evidence="1">
    <location>
        <begin position="40"/>
        <end position="58"/>
    </location>
</feature>
<feature type="transmembrane region" description="Helical" evidence="1">
    <location>
        <begin position="120"/>
        <end position="143"/>
    </location>
</feature>
<sequence length="207" mass="21851">MNAGTGDSIAARYGARDPRSAAEPMAFTFGEFVRGAFGTWGWFLLFAVGGFLIVGTVAEVASTGWSGGSPGPALGMSLVVLIYGFPVFLAVSLVALALGMPGAWLLAWSLRRVPRVRVQLIAFAAYGVAFGTLMTWLVAGVIARDALPVAFLWLSPFIAASAAAFALGRDRAIRRIARPATIAHLVGSSNADGFEERRRMDGETPED</sequence>
<name>A0A4P6FC51_9MICO</name>
<evidence type="ECO:0000256" key="1">
    <source>
        <dbReference type="SAM" id="Phobius"/>
    </source>
</evidence>
<reference evidence="2 3" key="1">
    <citation type="submission" date="2019-01" db="EMBL/GenBank/DDBJ databases">
        <title>Genome sequencing of strain FW100M-8.</title>
        <authorList>
            <person name="Heo J."/>
            <person name="Kim S.-J."/>
            <person name="Kim J.-S."/>
            <person name="Hong S.-B."/>
            <person name="Kwon S.-W."/>
        </authorList>
    </citation>
    <scope>NUCLEOTIDE SEQUENCE [LARGE SCALE GENOMIC DNA]</scope>
    <source>
        <strain evidence="2 3">FW100M-8</strain>
    </source>
</reference>
<keyword evidence="3" id="KW-1185">Reference proteome</keyword>
<keyword evidence="1" id="KW-0812">Transmembrane</keyword>
<dbReference type="KEGG" id="agf:ET445_11520"/>
<dbReference type="OrthoDB" id="5008067at2"/>
<dbReference type="AlphaFoldDB" id="A0A4P6FC51"/>
<keyword evidence="1" id="KW-1133">Transmembrane helix</keyword>
<accession>A0A4P6FC51</accession>
<evidence type="ECO:0000313" key="2">
    <source>
        <dbReference type="EMBL" id="QAY73880.1"/>
    </source>
</evidence>
<gene>
    <name evidence="2" type="ORF">ET445_11520</name>
</gene>